<dbReference type="Pfam" id="PF07715">
    <property type="entry name" value="Plug"/>
    <property type="match status" value="1"/>
</dbReference>
<evidence type="ECO:0000256" key="5">
    <source>
        <dbReference type="ARBA" id="ARBA00022729"/>
    </source>
</evidence>
<dbReference type="RefSeq" id="WP_025832797.1">
    <property type="nucleotide sequence ID" value="NZ_FQZN01000003.1"/>
</dbReference>
<protein>
    <submittedName>
        <fullName evidence="11">TonB-linked outer membrane protein, SusC/RagA family</fullName>
    </submittedName>
</protein>
<dbReference type="SUPFAM" id="SSF56935">
    <property type="entry name" value="Porins"/>
    <property type="match status" value="1"/>
</dbReference>
<dbReference type="AlphaFoldDB" id="A0A1M6BS79"/>
<gene>
    <name evidence="11" type="ORF">SAMN05444350_103131</name>
</gene>
<evidence type="ECO:0000256" key="3">
    <source>
        <dbReference type="ARBA" id="ARBA00022452"/>
    </source>
</evidence>
<dbReference type="InterPro" id="IPR023997">
    <property type="entry name" value="TonB-dep_OMP_SusC/RagA_CS"/>
</dbReference>
<proteinExistence type="inferred from homology"/>
<dbReference type="GO" id="GO:0009279">
    <property type="term" value="C:cell outer membrane"/>
    <property type="evidence" value="ECO:0007669"/>
    <property type="project" value="UniProtKB-SubCell"/>
</dbReference>
<dbReference type="PROSITE" id="PS00018">
    <property type="entry name" value="EF_HAND_1"/>
    <property type="match status" value="1"/>
</dbReference>
<dbReference type="InterPro" id="IPR039426">
    <property type="entry name" value="TonB-dep_rcpt-like"/>
</dbReference>
<dbReference type="Gene3D" id="2.40.170.20">
    <property type="entry name" value="TonB-dependent receptor, beta-barrel domain"/>
    <property type="match status" value="1"/>
</dbReference>
<dbReference type="GO" id="GO:0015344">
    <property type="term" value="F:siderophore uptake transmembrane transporter activity"/>
    <property type="evidence" value="ECO:0007669"/>
    <property type="project" value="TreeGrafter"/>
</dbReference>
<dbReference type="Proteomes" id="UP000184192">
    <property type="component" value="Unassembled WGS sequence"/>
</dbReference>
<keyword evidence="12" id="KW-1185">Reference proteome</keyword>
<evidence type="ECO:0000256" key="2">
    <source>
        <dbReference type="ARBA" id="ARBA00022448"/>
    </source>
</evidence>
<organism evidence="11 12">
    <name type="scientific">Bacteroides stercorirosoris</name>
    <dbReference type="NCBI Taxonomy" id="871324"/>
    <lineage>
        <taxon>Bacteria</taxon>
        <taxon>Pseudomonadati</taxon>
        <taxon>Bacteroidota</taxon>
        <taxon>Bacteroidia</taxon>
        <taxon>Bacteroidales</taxon>
        <taxon>Bacteroidaceae</taxon>
        <taxon>Bacteroides</taxon>
    </lineage>
</organism>
<evidence type="ECO:0000313" key="11">
    <source>
        <dbReference type="EMBL" id="SHI51625.1"/>
    </source>
</evidence>
<dbReference type="FunFam" id="2.60.40.1120:FF:000003">
    <property type="entry name" value="Outer membrane protein Omp121"/>
    <property type="match status" value="1"/>
</dbReference>
<feature type="chain" id="PRO_5009916124" evidence="9">
    <location>
        <begin position="25"/>
        <end position="1090"/>
    </location>
</feature>
<dbReference type="Gene3D" id="2.170.130.10">
    <property type="entry name" value="TonB-dependent receptor, plug domain"/>
    <property type="match status" value="1"/>
</dbReference>
<dbReference type="SUPFAM" id="SSF49464">
    <property type="entry name" value="Carboxypeptidase regulatory domain-like"/>
    <property type="match status" value="1"/>
</dbReference>
<keyword evidence="5 9" id="KW-0732">Signal</keyword>
<dbReference type="InterPro" id="IPR023996">
    <property type="entry name" value="TonB-dep_OMP_SusC/RagA"/>
</dbReference>
<keyword evidence="4 8" id="KW-0812">Transmembrane</keyword>
<dbReference type="PANTHER" id="PTHR30069">
    <property type="entry name" value="TONB-DEPENDENT OUTER MEMBRANE RECEPTOR"/>
    <property type="match status" value="1"/>
</dbReference>
<evidence type="ECO:0000256" key="6">
    <source>
        <dbReference type="ARBA" id="ARBA00023136"/>
    </source>
</evidence>
<sequence length="1090" mass="120745">MRKRIIFAAAFCLTILSPAYNVNAAVEVTQEVKQAGQTIHGTVVDKEGEPIIGANVTVKGSTANGTITDINGNFTLNNAKGTLVISFIGYKTHEVSISGKTTIHVTLQEDSELLDEVVVTGYGSQKKASLTSAISQIKGDEAFKDRVISNPTVALQGAVPGLTVTRSSSRPGSEGASLKIRGDVSVNNTSPLILIDGVAGSVDELNNMDGNDIENISVLKDASAAIYGARSAAGVVLVTTKRGKKGKAQISYNGSFSTTIDGIQTPLTTNAQFLDMFYEAQVNDWSVTQPGMTIAEMEAQDGFWWIFGSVLSGNDIETGVSYKNRKLFDALRNGETLTLNNSGKILRYEPGNYFMDAMYGSAFSHKHSFSVSGADEKFAYRASLGYADSQSQLKIADDGETKYSGRLNMDYQATKMFKIETGMSYEKRDITTPKTDVGAGYYDPWFWPYYNKDGQFYDTFGYRNYVGGIVGGGQVKTGWTTFRATAKASLDLSKYVDGLVVSGTGAYKLVQQNVQSVGKAIKYYDWEGHLQNTRNAPGGLSEEMKKWESRTYGAFIDYNHTFNSAHSVSAMLGMTAEEENYKRIFAERNMGPLYEGSDLTDLDVYISSSSNKADGGQSSWGFLSYVTRLRYGYMDKYLVDFLGRRDGSSKLHPSQRWKNFYSISGAWVISQEKFMEGINWLDFLKVRYNYGKTGSVTGIDNYEQYALIKSGTAYFGNGALTSQPSMWVDGMRSASRTWETIDSHNFGLDFTLLNNRLSGTLELFQKENNGMFISVTYPSILGTGAPKSNNGKFRTRGWELELNWRDKIGQVAYHLGGSLSDASSKVVRLENNENQPDPGTNKNRLIGKPRNAIYVYQTDGVFQNQEEVDAYYEMYYWNADKSGPKSGNILPTPLAKSTNTLRPGARKVVDANGDGAVTREDLIYAGDADPHLVFGLKAGLEWNGIDFQAFFQGVGKQRVLRTGSIYAPWVVNYVMQNTTFMGKMWSEDNPTNEYTIASRDSGFNRWNYENKDVSVQNSTYIRLKSLVLGYTLPKTWTQKAALSKVRIYFSGEDLWEWTKIKDGYDPEHGEASNSTFPFSRLLSFGVDITF</sequence>
<evidence type="ECO:0000256" key="8">
    <source>
        <dbReference type="PROSITE-ProRule" id="PRU01360"/>
    </source>
</evidence>
<feature type="signal peptide" evidence="9">
    <location>
        <begin position="1"/>
        <end position="24"/>
    </location>
</feature>
<evidence type="ECO:0000256" key="4">
    <source>
        <dbReference type="ARBA" id="ARBA00022692"/>
    </source>
</evidence>
<evidence type="ECO:0000256" key="1">
    <source>
        <dbReference type="ARBA" id="ARBA00004571"/>
    </source>
</evidence>
<dbReference type="Gene3D" id="2.60.40.1120">
    <property type="entry name" value="Carboxypeptidase-like, regulatory domain"/>
    <property type="match status" value="1"/>
</dbReference>
<reference evidence="12" key="1">
    <citation type="submission" date="2016-11" db="EMBL/GenBank/DDBJ databases">
        <authorList>
            <person name="Varghese N."/>
            <person name="Submissions S."/>
        </authorList>
    </citation>
    <scope>NUCLEOTIDE SEQUENCE [LARGE SCALE GENOMIC DNA]</scope>
    <source>
        <strain evidence="12">DSM 26884</strain>
    </source>
</reference>
<dbReference type="NCBIfam" id="TIGR04057">
    <property type="entry name" value="SusC_RagA_signa"/>
    <property type="match status" value="1"/>
</dbReference>
<comment type="subcellular location">
    <subcellularLocation>
        <location evidence="1 8">Cell outer membrane</location>
        <topology evidence="1 8">Multi-pass membrane protein</topology>
    </subcellularLocation>
</comment>
<keyword evidence="3 8" id="KW-1134">Transmembrane beta strand</keyword>
<evidence type="ECO:0000256" key="7">
    <source>
        <dbReference type="ARBA" id="ARBA00023237"/>
    </source>
</evidence>
<evidence type="ECO:0000256" key="9">
    <source>
        <dbReference type="SAM" id="SignalP"/>
    </source>
</evidence>
<name>A0A1M6BS79_9BACE</name>
<dbReference type="InterPro" id="IPR012910">
    <property type="entry name" value="Plug_dom"/>
</dbReference>
<dbReference type="InterPro" id="IPR018247">
    <property type="entry name" value="EF_Hand_1_Ca_BS"/>
</dbReference>
<dbReference type="PANTHER" id="PTHR30069:SF29">
    <property type="entry name" value="HEMOGLOBIN AND HEMOGLOBIN-HAPTOGLOBIN-BINDING PROTEIN 1-RELATED"/>
    <property type="match status" value="1"/>
</dbReference>
<keyword evidence="6 8" id="KW-0472">Membrane</keyword>
<dbReference type="GeneID" id="92710949"/>
<dbReference type="InterPro" id="IPR036942">
    <property type="entry name" value="Beta-barrel_TonB_sf"/>
</dbReference>
<feature type="domain" description="TonB-dependent receptor plug" evidence="10">
    <location>
        <begin position="128"/>
        <end position="235"/>
    </location>
</feature>
<keyword evidence="7 8" id="KW-0998">Cell outer membrane</keyword>
<dbReference type="InterPro" id="IPR037066">
    <property type="entry name" value="Plug_dom_sf"/>
</dbReference>
<accession>A0A1M6BS79</accession>
<dbReference type="NCBIfam" id="TIGR04056">
    <property type="entry name" value="OMP_RagA_SusC"/>
    <property type="match status" value="1"/>
</dbReference>
<dbReference type="PROSITE" id="PS52016">
    <property type="entry name" value="TONB_DEPENDENT_REC_3"/>
    <property type="match status" value="1"/>
</dbReference>
<dbReference type="Pfam" id="PF13715">
    <property type="entry name" value="CarbopepD_reg_2"/>
    <property type="match status" value="1"/>
</dbReference>
<dbReference type="EMBL" id="FQZN01000003">
    <property type="protein sequence ID" value="SHI51625.1"/>
    <property type="molecule type" value="Genomic_DNA"/>
</dbReference>
<comment type="similarity">
    <text evidence="8">Belongs to the TonB-dependent receptor family.</text>
</comment>
<dbReference type="GO" id="GO:0044718">
    <property type="term" value="P:siderophore transmembrane transport"/>
    <property type="evidence" value="ECO:0007669"/>
    <property type="project" value="TreeGrafter"/>
</dbReference>
<dbReference type="eggNOG" id="COG4206">
    <property type="taxonomic scope" value="Bacteria"/>
</dbReference>
<dbReference type="InterPro" id="IPR008969">
    <property type="entry name" value="CarboxyPept-like_regulatory"/>
</dbReference>
<evidence type="ECO:0000259" key="10">
    <source>
        <dbReference type="Pfam" id="PF07715"/>
    </source>
</evidence>
<keyword evidence="2 8" id="KW-0813">Transport</keyword>
<evidence type="ECO:0000313" key="12">
    <source>
        <dbReference type="Proteomes" id="UP000184192"/>
    </source>
</evidence>